<evidence type="ECO:0000256" key="2">
    <source>
        <dbReference type="ARBA" id="ARBA00004123"/>
    </source>
</evidence>
<evidence type="ECO:0000256" key="11">
    <source>
        <dbReference type="ARBA" id="ARBA00064589"/>
    </source>
</evidence>
<dbReference type="InterPro" id="IPR020097">
    <property type="entry name" value="PsdUridine_synth_TruA_a/b_dom"/>
</dbReference>
<evidence type="ECO:0000256" key="8">
    <source>
        <dbReference type="ARBA" id="ARBA00036943"/>
    </source>
</evidence>
<reference evidence="22" key="2">
    <citation type="submission" date="2022-06" db="UniProtKB">
        <authorList>
            <consortium name="EnsemblMetazoa"/>
        </authorList>
    </citation>
    <scope>IDENTIFICATION</scope>
    <source>
        <strain evidence="22">p50T (Dazao)</strain>
    </source>
</reference>
<dbReference type="EnsemblMetazoa" id="XM_021347732.2">
    <property type="protein sequence ID" value="XP_021203407.2"/>
    <property type="gene ID" value="LOC101741953"/>
</dbReference>
<keyword evidence="23" id="KW-1185">Reference proteome</keyword>
<name>A0A8R2HMK4_BOMMO</name>
<dbReference type="FunFam" id="3.30.70.660:FF:000002">
    <property type="entry name" value="tRNA pseudouridine synthase"/>
    <property type="match status" value="1"/>
</dbReference>
<dbReference type="Gene3D" id="3.30.70.580">
    <property type="entry name" value="Pseudouridine synthase I, catalytic domain, N-terminal subdomain"/>
    <property type="match status" value="1"/>
</dbReference>
<comment type="catalytic activity">
    <reaction evidence="9">
        <text>uridine(38/39/40) in tRNA = pseudouridine(38/39/40) in tRNA</text>
        <dbReference type="Rhea" id="RHEA:22376"/>
        <dbReference type="Rhea" id="RHEA-COMP:10085"/>
        <dbReference type="Rhea" id="RHEA-COMP:10087"/>
        <dbReference type="ChEBI" id="CHEBI:65314"/>
        <dbReference type="ChEBI" id="CHEBI:65315"/>
        <dbReference type="EC" id="5.4.99.12"/>
    </reaction>
</comment>
<dbReference type="CTD" id="80324"/>
<comment type="similarity">
    <text evidence="3">Belongs to the tRNA pseudouridine synthase TruA family.</text>
</comment>
<dbReference type="CDD" id="cd02568">
    <property type="entry name" value="PseudoU_synth_PUS1_PUS2"/>
    <property type="match status" value="1"/>
</dbReference>
<dbReference type="GO" id="GO:0005634">
    <property type="term" value="C:nucleus"/>
    <property type="evidence" value="ECO:0007669"/>
    <property type="project" value="UniProtKB-SubCell"/>
</dbReference>
<feature type="binding site" evidence="19">
    <location>
        <position position="219"/>
    </location>
    <ligand>
        <name>substrate</name>
    </ligand>
</feature>
<dbReference type="InterPro" id="IPR020095">
    <property type="entry name" value="PsdUridine_synth_TruA_C"/>
</dbReference>
<evidence type="ECO:0000256" key="5">
    <source>
        <dbReference type="ARBA" id="ARBA00022694"/>
    </source>
</evidence>
<keyword evidence="5" id="KW-0819">tRNA processing</keyword>
<dbReference type="InterPro" id="IPR020094">
    <property type="entry name" value="TruA/RsuA/RluB/E/F_N"/>
</dbReference>
<comment type="subcellular location">
    <subcellularLocation>
        <location evidence="2">Nucleus</location>
    </subcellularLocation>
</comment>
<dbReference type="GO" id="GO:0003723">
    <property type="term" value="F:RNA binding"/>
    <property type="evidence" value="ECO:0007669"/>
    <property type="project" value="InterPro"/>
</dbReference>
<dbReference type="Gene3D" id="3.30.70.660">
    <property type="entry name" value="Pseudouridine synthase I, catalytic domain, C-terminal subdomain"/>
    <property type="match status" value="1"/>
</dbReference>
<evidence type="ECO:0000256" key="6">
    <source>
        <dbReference type="ARBA" id="ARBA00023235"/>
    </source>
</evidence>
<dbReference type="InterPro" id="IPR001406">
    <property type="entry name" value="PsdUridine_synth_TruA"/>
</dbReference>
<feature type="domain" description="Pseudouridine synthase I TruA alpha/beta" evidence="21">
    <location>
        <begin position="258"/>
        <end position="360"/>
    </location>
</feature>
<evidence type="ECO:0000256" key="9">
    <source>
        <dbReference type="ARBA" id="ARBA00052184"/>
    </source>
</evidence>
<keyword evidence="6" id="KW-0413">Isomerase</keyword>
<comment type="subunit">
    <text evidence="11">Monomer. Forms a complex with RARG and the SRA1 RNA in the nucleus.</text>
</comment>
<dbReference type="EC" id="5.4.99.12" evidence="12"/>
<evidence type="ECO:0000256" key="13">
    <source>
        <dbReference type="ARBA" id="ARBA00068582"/>
    </source>
</evidence>
<feature type="region of interest" description="Disordered" evidence="20">
    <location>
        <begin position="424"/>
        <end position="475"/>
    </location>
</feature>
<evidence type="ECO:0000256" key="20">
    <source>
        <dbReference type="SAM" id="MobiDB-lite"/>
    </source>
</evidence>
<dbReference type="Pfam" id="PF01416">
    <property type="entry name" value="PseudoU_synth_1"/>
    <property type="match status" value="1"/>
</dbReference>
<comment type="catalytic activity">
    <reaction evidence="1">
        <text>a uridine in mRNA = a pseudouridine in mRNA</text>
        <dbReference type="Rhea" id="RHEA:56644"/>
        <dbReference type="Rhea" id="RHEA-COMP:14658"/>
        <dbReference type="Rhea" id="RHEA-COMP:14659"/>
        <dbReference type="ChEBI" id="CHEBI:65314"/>
        <dbReference type="ChEBI" id="CHEBI:65315"/>
    </reaction>
</comment>
<evidence type="ECO:0000256" key="1">
    <source>
        <dbReference type="ARBA" id="ARBA00001166"/>
    </source>
</evidence>
<evidence type="ECO:0000256" key="12">
    <source>
        <dbReference type="ARBA" id="ARBA00066509"/>
    </source>
</evidence>
<dbReference type="AlphaFoldDB" id="A0A8R2HMK4"/>
<keyword evidence="7" id="KW-0539">Nucleus</keyword>
<dbReference type="Proteomes" id="UP000005204">
    <property type="component" value="Unassembled WGS sequence"/>
</dbReference>
<protein>
    <recommendedName>
        <fullName evidence="13">Pseudouridylate synthase 1 homolog</fullName>
        <ecNumber evidence="12">5.4.99.12</ecNumber>
    </recommendedName>
    <alternativeName>
        <fullName evidence="14">tRNA pseudouridine synthase 1</fullName>
    </alternativeName>
    <alternativeName>
        <fullName evidence="17">tRNA pseudouridine(38-40) synthase</fullName>
    </alternativeName>
    <alternativeName>
        <fullName evidence="15">tRNA pseudouridylate synthase I</fullName>
    </alternativeName>
    <alternativeName>
        <fullName evidence="16">tRNA-uridine isomerase I</fullName>
    </alternativeName>
</protein>
<dbReference type="PANTHER" id="PTHR11142">
    <property type="entry name" value="PSEUDOURIDYLATE SYNTHASE"/>
    <property type="match status" value="1"/>
</dbReference>
<sequence length="475" mass="54413">MSVSLIRLFVSNLNKTLPRHPVRTVVAGKVQEDNCKREKHGNSSITSARLLSVMEAADVTKDEENKSIDIVPNKLLTRYNKRRAHRDWETKPPGEIKKPYERIKRKKMAMLLGYSGVEYYGMQRNPGVQTIEEELLKALLDAKYITQEDFENAQNAQFQRSSRTDKGVSAAEQVVSLKLPLEVNVEEINKRLPETIKVFAVKRVTNRFNSKSKCNARSYSYTLPTYVFEPSLVTHEKRKAYRIPAEKIEKLNSILGVYKGTKSYHNFTEKKHHQDPSSSRYMMSFSVEKVFVYSDMEFAVLIVKGQSFMLHQIRKMVGLAIAIMRGHADSSILEKAFGKDKVMIPTAPGLGLVLNKVHYDRYDARHKGTHDSLTWDKEEETIQKFKEDHIYPNIVRGEIERDSMGTWLEKLSKHSYEPTEEMIQVEKADAEGVDDESDAEDLDDEKDNDEEKCENGVVSPLKDVVKEGKVDDVTS</sequence>
<evidence type="ECO:0000256" key="15">
    <source>
        <dbReference type="ARBA" id="ARBA00079087"/>
    </source>
</evidence>
<comment type="function">
    <text evidence="10">Pseudouridylate synthase that catalyzes pseudouridylation of tRNAs and mRNAs. Acts on positions 27/28 in the anticodon stem and also positions 34 and 36 in the anticodon of an intron containing tRNA. Also catalyzes pseudouridylation of mRNAs: mediates pseudouridylation of mRNAs with the consensus sequence 5'-UGUAG-3'. Acts as a regulator of pre-mRNA splicing by mediating pseudouridylation of pre-mRNAs at locations associated with alternatively spliced regions. Pseudouridylation of pre-mRNAs near splice sites directly regulates mRNA splicing and mRNA 3'-end processing. Involved in regulation of nuclear receptor activity through pseudouridylation of SRA1 mRNA.</text>
</comment>
<evidence type="ECO:0000313" key="23">
    <source>
        <dbReference type="Proteomes" id="UP000005204"/>
    </source>
</evidence>
<evidence type="ECO:0000256" key="7">
    <source>
        <dbReference type="ARBA" id="ARBA00023242"/>
    </source>
</evidence>
<evidence type="ECO:0000256" key="10">
    <source>
        <dbReference type="ARBA" id="ARBA00053709"/>
    </source>
</evidence>
<feature type="compositionally biased region" description="Basic and acidic residues" evidence="20">
    <location>
        <begin position="463"/>
        <end position="475"/>
    </location>
</feature>
<evidence type="ECO:0000256" key="3">
    <source>
        <dbReference type="ARBA" id="ARBA00009375"/>
    </source>
</evidence>
<evidence type="ECO:0000256" key="4">
    <source>
        <dbReference type="ARBA" id="ARBA00022664"/>
    </source>
</evidence>
<dbReference type="GeneID" id="101741953"/>
<dbReference type="SUPFAM" id="SSF55120">
    <property type="entry name" value="Pseudouridine synthase"/>
    <property type="match status" value="1"/>
</dbReference>
<dbReference type="InterPro" id="IPR041708">
    <property type="entry name" value="PUS1/PUS2-like"/>
</dbReference>
<evidence type="ECO:0000259" key="21">
    <source>
        <dbReference type="Pfam" id="PF01416"/>
    </source>
</evidence>
<evidence type="ECO:0000256" key="16">
    <source>
        <dbReference type="ARBA" id="ARBA00080849"/>
    </source>
</evidence>
<dbReference type="GO" id="GO:1990481">
    <property type="term" value="P:mRNA pseudouridine synthesis"/>
    <property type="evidence" value="ECO:0007669"/>
    <property type="project" value="TreeGrafter"/>
</dbReference>
<dbReference type="PANTHER" id="PTHR11142:SF4">
    <property type="entry name" value="PSEUDOURIDYLATE SYNTHASE 1 HOMOLOG"/>
    <property type="match status" value="1"/>
</dbReference>
<feature type="compositionally biased region" description="Acidic residues" evidence="20">
    <location>
        <begin position="431"/>
        <end position="452"/>
    </location>
</feature>
<proteinExistence type="inferred from homology"/>
<dbReference type="NCBIfam" id="TIGR00071">
    <property type="entry name" value="hisT_truA"/>
    <property type="match status" value="1"/>
</dbReference>
<evidence type="ECO:0000256" key="18">
    <source>
        <dbReference type="PIRSR" id="PIRSR641708-1"/>
    </source>
</evidence>
<organism evidence="22 23">
    <name type="scientific">Bombyx mori</name>
    <name type="common">Silk moth</name>
    <dbReference type="NCBI Taxonomy" id="7091"/>
    <lineage>
        <taxon>Eukaryota</taxon>
        <taxon>Metazoa</taxon>
        <taxon>Ecdysozoa</taxon>
        <taxon>Arthropoda</taxon>
        <taxon>Hexapoda</taxon>
        <taxon>Insecta</taxon>
        <taxon>Pterygota</taxon>
        <taxon>Neoptera</taxon>
        <taxon>Endopterygota</taxon>
        <taxon>Lepidoptera</taxon>
        <taxon>Glossata</taxon>
        <taxon>Ditrysia</taxon>
        <taxon>Bombycoidea</taxon>
        <taxon>Bombycidae</taxon>
        <taxon>Bombycinae</taxon>
        <taxon>Bombyx</taxon>
    </lineage>
</organism>
<dbReference type="GO" id="GO:0006397">
    <property type="term" value="P:mRNA processing"/>
    <property type="evidence" value="ECO:0007669"/>
    <property type="project" value="UniProtKB-KW"/>
</dbReference>
<evidence type="ECO:0000256" key="17">
    <source>
        <dbReference type="ARBA" id="ARBA00081344"/>
    </source>
</evidence>
<dbReference type="InterPro" id="IPR020103">
    <property type="entry name" value="PsdUridine_synth_cat_dom_sf"/>
</dbReference>
<feature type="active site" description="Nucleophile" evidence="18">
    <location>
        <position position="165"/>
    </location>
</feature>
<dbReference type="RefSeq" id="XP_021203407.2">
    <property type="nucleotide sequence ID" value="XM_021347732.3"/>
</dbReference>
<reference evidence="23" key="1">
    <citation type="journal article" date="2008" name="Insect Biochem. Mol. Biol.">
        <title>The genome of a lepidopteran model insect, the silkworm Bombyx mori.</title>
        <authorList>
            <consortium name="International Silkworm Genome Consortium"/>
        </authorList>
    </citation>
    <scope>NUCLEOTIDE SEQUENCE [LARGE SCALE GENOMIC DNA]</scope>
    <source>
        <strain evidence="23">p50T</strain>
    </source>
</reference>
<keyword evidence="4" id="KW-0507">mRNA processing</keyword>
<evidence type="ECO:0000313" key="22">
    <source>
        <dbReference type="EnsemblMetazoa" id="XP_021203407.2"/>
    </source>
</evidence>
<evidence type="ECO:0000256" key="14">
    <source>
        <dbReference type="ARBA" id="ARBA00075153"/>
    </source>
</evidence>
<dbReference type="GO" id="GO:0031119">
    <property type="term" value="P:tRNA pseudouridine synthesis"/>
    <property type="evidence" value="ECO:0007669"/>
    <property type="project" value="InterPro"/>
</dbReference>
<comment type="catalytic activity">
    <reaction evidence="8">
        <text>a uridine in tRNA = a pseudouridine in tRNA</text>
        <dbReference type="Rhea" id="RHEA:54572"/>
        <dbReference type="Rhea" id="RHEA-COMP:13339"/>
        <dbReference type="Rhea" id="RHEA-COMP:13934"/>
        <dbReference type="ChEBI" id="CHEBI:65314"/>
        <dbReference type="ChEBI" id="CHEBI:65315"/>
    </reaction>
</comment>
<dbReference type="FunFam" id="3.30.70.580:FF:000002">
    <property type="entry name" value="tRNA pseudouridine synthase"/>
    <property type="match status" value="1"/>
</dbReference>
<accession>A0A8R2HMK4</accession>
<dbReference type="GO" id="GO:0160147">
    <property type="term" value="F:tRNA pseudouridine(38-40) synthase activity"/>
    <property type="evidence" value="ECO:0007669"/>
    <property type="project" value="UniProtKB-EC"/>
</dbReference>
<evidence type="ECO:0000256" key="19">
    <source>
        <dbReference type="PIRSR" id="PIRSR641708-2"/>
    </source>
</evidence>